<name>A0A7G9QKT1_9SPHI</name>
<accession>A0A7G9QKT1</accession>
<gene>
    <name evidence="2" type="ORF">H9L23_07710</name>
</gene>
<organism evidence="2 3">
    <name type="scientific">Pedobacter roseus</name>
    <dbReference type="NCBI Taxonomy" id="336820"/>
    <lineage>
        <taxon>Bacteria</taxon>
        <taxon>Pseudomonadati</taxon>
        <taxon>Bacteroidota</taxon>
        <taxon>Sphingobacteriia</taxon>
        <taxon>Sphingobacteriales</taxon>
        <taxon>Sphingobacteriaceae</taxon>
        <taxon>Pedobacter</taxon>
    </lineage>
</organism>
<proteinExistence type="predicted"/>
<dbReference type="Proteomes" id="UP000515806">
    <property type="component" value="Chromosome"/>
</dbReference>
<reference evidence="2 3" key="1">
    <citation type="submission" date="2020-08" db="EMBL/GenBank/DDBJ databases">
        <title>Genome sequence of Pedobacter roseus KACC 11594T.</title>
        <authorList>
            <person name="Hyun D.-W."/>
            <person name="Bae J.-W."/>
        </authorList>
    </citation>
    <scope>NUCLEOTIDE SEQUENCE [LARGE SCALE GENOMIC DNA]</scope>
    <source>
        <strain evidence="2 3">KACC 11594</strain>
    </source>
</reference>
<dbReference type="Gene3D" id="3.90.550.10">
    <property type="entry name" value="Spore Coat Polysaccharide Biosynthesis Protein SpsA, Chain A"/>
    <property type="match status" value="1"/>
</dbReference>
<dbReference type="GO" id="GO:0016740">
    <property type="term" value="F:transferase activity"/>
    <property type="evidence" value="ECO:0007669"/>
    <property type="project" value="UniProtKB-KW"/>
</dbReference>
<dbReference type="PANTHER" id="PTHR43685:SF3">
    <property type="entry name" value="SLR2126 PROTEIN"/>
    <property type="match status" value="1"/>
</dbReference>
<dbReference type="KEGG" id="proe:H9L23_07710"/>
<keyword evidence="3" id="KW-1185">Reference proteome</keyword>
<dbReference type="PANTHER" id="PTHR43685">
    <property type="entry name" value="GLYCOSYLTRANSFERASE"/>
    <property type="match status" value="1"/>
</dbReference>
<dbReference type="InterPro" id="IPR001173">
    <property type="entry name" value="Glyco_trans_2-like"/>
</dbReference>
<evidence type="ECO:0000313" key="2">
    <source>
        <dbReference type="EMBL" id="QNN43956.1"/>
    </source>
</evidence>
<evidence type="ECO:0000313" key="3">
    <source>
        <dbReference type="Proteomes" id="UP000515806"/>
    </source>
</evidence>
<dbReference type="InterPro" id="IPR050834">
    <property type="entry name" value="Glycosyltransf_2"/>
</dbReference>
<dbReference type="RefSeq" id="WP_187594411.1">
    <property type="nucleotide sequence ID" value="NZ_CP060723.1"/>
</dbReference>
<evidence type="ECO:0000259" key="1">
    <source>
        <dbReference type="Pfam" id="PF00535"/>
    </source>
</evidence>
<keyword evidence="2" id="KW-0808">Transferase</keyword>
<dbReference type="EMBL" id="CP060723">
    <property type="protein sequence ID" value="QNN43956.1"/>
    <property type="molecule type" value="Genomic_DNA"/>
</dbReference>
<dbReference type="Pfam" id="PF00535">
    <property type="entry name" value="Glycos_transf_2"/>
    <property type="match status" value="1"/>
</dbReference>
<dbReference type="AlphaFoldDB" id="A0A7G9QKT1"/>
<protein>
    <submittedName>
        <fullName evidence="2">Glycosyltransferase</fullName>
    </submittedName>
</protein>
<dbReference type="SUPFAM" id="SSF53448">
    <property type="entry name" value="Nucleotide-diphospho-sugar transferases"/>
    <property type="match status" value="1"/>
</dbReference>
<feature type="domain" description="Glycosyltransferase 2-like" evidence="1">
    <location>
        <begin position="7"/>
        <end position="138"/>
    </location>
</feature>
<dbReference type="InterPro" id="IPR029044">
    <property type="entry name" value="Nucleotide-diphossugar_trans"/>
</dbReference>
<sequence length="292" mass="33173">MKNPILSVIIPTYNRKGLLDHTLMSITNQKIDLETIEVIIADDGSTDNTEELVEKYSGILNISYYYQEDEGYRVASARNLGITNANGEILFFVDSGILLSKDCISQHISSHKGSLNSVVIGTVLGVEEEYDNNKTLLKQIDLSAIENTIAKIQSENIYLDIREKVFKSCLDNLMSLKAPWALCWTGNLSLRRSMLIEVGEFDIAFDKNWGVEDIDLGYRLFLKGAFFKLNRLALSLHYPHYSDTRGKLEQEKINKRYFDNKHQILASRTFLSCTAICLNDKLDVLESIIDEI</sequence>